<dbReference type="Pfam" id="PF03448">
    <property type="entry name" value="MgtE_N"/>
    <property type="match status" value="1"/>
</dbReference>
<dbReference type="NCBIfam" id="TIGR00400">
    <property type="entry name" value="mgtE"/>
    <property type="match status" value="1"/>
</dbReference>
<organism evidence="11 12">
    <name type="scientific">Eiseniibacteriota bacterium</name>
    <dbReference type="NCBI Taxonomy" id="2212470"/>
    <lineage>
        <taxon>Bacteria</taxon>
        <taxon>Candidatus Eiseniibacteriota</taxon>
    </lineage>
</organism>
<feature type="domain" description="CBS" evidence="10">
    <location>
        <begin position="186"/>
        <end position="242"/>
    </location>
</feature>
<protein>
    <recommendedName>
        <fullName evidence="9">Magnesium transporter MgtE</fullName>
    </recommendedName>
</protein>
<evidence type="ECO:0000256" key="8">
    <source>
        <dbReference type="PROSITE-ProRule" id="PRU00703"/>
    </source>
</evidence>
<dbReference type="CDD" id="cd04606">
    <property type="entry name" value="CBS_pair_Mg_transporter"/>
    <property type="match status" value="1"/>
</dbReference>
<evidence type="ECO:0000313" key="12">
    <source>
        <dbReference type="Proteomes" id="UP000319829"/>
    </source>
</evidence>
<dbReference type="PANTHER" id="PTHR43773:SF1">
    <property type="entry name" value="MAGNESIUM TRANSPORTER MGTE"/>
    <property type="match status" value="1"/>
</dbReference>
<dbReference type="Proteomes" id="UP000319829">
    <property type="component" value="Unassembled WGS sequence"/>
</dbReference>
<evidence type="ECO:0000256" key="5">
    <source>
        <dbReference type="ARBA" id="ARBA00022842"/>
    </source>
</evidence>
<keyword evidence="3 9" id="KW-0813">Transport</keyword>
<evidence type="ECO:0000256" key="6">
    <source>
        <dbReference type="ARBA" id="ARBA00022989"/>
    </source>
</evidence>
<dbReference type="PANTHER" id="PTHR43773">
    <property type="entry name" value="MAGNESIUM TRANSPORTER MGTE"/>
    <property type="match status" value="1"/>
</dbReference>
<evidence type="ECO:0000256" key="2">
    <source>
        <dbReference type="ARBA" id="ARBA00009749"/>
    </source>
</evidence>
<feature type="transmembrane region" description="Helical" evidence="9">
    <location>
        <begin position="302"/>
        <end position="323"/>
    </location>
</feature>
<dbReference type="Gene3D" id="1.10.357.20">
    <property type="entry name" value="SLC41 divalent cation transporters, integral membrane domain"/>
    <property type="match status" value="1"/>
</dbReference>
<dbReference type="InterPro" id="IPR038076">
    <property type="entry name" value="MgtE_N_sf"/>
</dbReference>
<dbReference type="AlphaFoldDB" id="A0A538SSM1"/>
<dbReference type="PROSITE" id="PS51371">
    <property type="entry name" value="CBS"/>
    <property type="match status" value="2"/>
</dbReference>
<evidence type="ECO:0000259" key="10">
    <source>
        <dbReference type="PROSITE" id="PS51371"/>
    </source>
</evidence>
<keyword evidence="9" id="KW-0479">Metal-binding</keyword>
<dbReference type="GO" id="GO:0015095">
    <property type="term" value="F:magnesium ion transmembrane transporter activity"/>
    <property type="evidence" value="ECO:0007669"/>
    <property type="project" value="UniProtKB-UniRule"/>
</dbReference>
<dbReference type="InterPro" id="IPR036739">
    <property type="entry name" value="SLC41_membr_dom_sf"/>
</dbReference>
<keyword evidence="9" id="KW-1003">Cell membrane</keyword>
<feature type="transmembrane region" description="Helical" evidence="9">
    <location>
        <begin position="270"/>
        <end position="290"/>
    </location>
</feature>
<keyword evidence="5 9" id="KW-0460">Magnesium</keyword>
<comment type="subunit">
    <text evidence="9">Homodimer.</text>
</comment>
<feature type="transmembrane region" description="Helical" evidence="9">
    <location>
        <begin position="417"/>
        <end position="440"/>
    </location>
</feature>
<keyword evidence="7 9" id="KW-0472">Membrane</keyword>
<dbReference type="InterPro" id="IPR006667">
    <property type="entry name" value="SLC41_membr_dom"/>
</dbReference>
<dbReference type="SUPFAM" id="SSF54631">
    <property type="entry name" value="CBS-domain pair"/>
    <property type="match status" value="1"/>
</dbReference>
<dbReference type="GO" id="GO:0005886">
    <property type="term" value="C:plasma membrane"/>
    <property type="evidence" value="ECO:0007669"/>
    <property type="project" value="UniProtKB-SubCell"/>
</dbReference>
<dbReference type="Pfam" id="PF01769">
    <property type="entry name" value="MgtE"/>
    <property type="match status" value="1"/>
</dbReference>
<dbReference type="InterPro" id="IPR000644">
    <property type="entry name" value="CBS_dom"/>
</dbReference>
<evidence type="ECO:0000256" key="7">
    <source>
        <dbReference type="ARBA" id="ARBA00023136"/>
    </source>
</evidence>
<evidence type="ECO:0000256" key="3">
    <source>
        <dbReference type="ARBA" id="ARBA00022448"/>
    </source>
</evidence>
<comment type="subcellular location">
    <subcellularLocation>
        <location evidence="9">Cell membrane</location>
        <topology evidence="9">Multi-pass membrane protein</topology>
    </subcellularLocation>
    <subcellularLocation>
        <location evidence="1">Membrane</location>
        <topology evidence="1">Multi-pass membrane protein</topology>
    </subcellularLocation>
</comment>
<dbReference type="SMART" id="SM00116">
    <property type="entry name" value="CBS"/>
    <property type="match status" value="2"/>
</dbReference>
<sequence>MPPPNPESNVAERLAAEDLLEAWNLLVPEDRLESFQALPRPEAEDLFLSLSARDQADLLLMFPQPERRSWIRLLAPDDAADLIQEIPPEEREEILALLDDTTRKEVNGLLAYAEDDAGGLMNPRYIRVRPDMTVDEAITYLRRQAADRAGAMYYAYVLDAEQKLRGVVSFRELLSARPDQRVEELMQTDLITVPEAMDQEELSRLFATYRFVSFPVVDAQGHMKGIVTLDDIVDVVREEATEDIQKIGGTAALDAPYLRMGIMDMIKKRAGWLAALFIGETLTATAMGYFEAEIARAVVLALFVPLVISSGGNSGSQATTLIIRAMALGEVRLRDWWRVVRREFFSGLGLGAILATIGIIRILVWQAFFHTYGEHHLLVALTVAASLVGVVLWGTLVGSMLPFLLRRLGFDPASASAPFVATLVDVTGLVIYFTTAKIVLSGTLL</sequence>
<feature type="transmembrane region" description="Helical" evidence="9">
    <location>
        <begin position="344"/>
        <end position="365"/>
    </location>
</feature>
<gene>
    <name evidence="11" type="primary">mgtE</name>
    <name evidence="11" type="ORF">E6K74_06435</name>
</gene>
<dbReference type="Gene3D" id="3.10.580.10">
    <property type="entry name" value="CBS-domain"/>
    <property type="match status" value="1"/>
</dbReference>
<comment type="similarity">
    <text evidence="2 9">Belongs to the SLC41A transporter family.</text>
</comment>
<dbReference type="Gene3D" id="1.25.60.10">
    <property type="entry name" value="MgtE N-terminal domain-like"/>
    <property type="match status" value="1"/>
</dbReference>
<accession>A0A538SSM1</accession>
<name>A0A538SSM1_UNCEI</name>
<dbReference type="InterPro" id="IPR006669">
    <property type="entry name" value="MgtE_transporter"/>
</dbReference>
<proteinExistence type="inferred from homology"/>
<keyword evidence="6 9" id="KW-1133">Transmembrane helix</keyword>
<dbReference type="InterPro" id="IPR046342">
    <property type="entry name" value="CBS_dom_sf"/>
</dbReference>
<feature type="transmembrane region" description="Helical" evidence="9">
    <location>
        <begin position="377"/>
        <end position="405"/>
    </location>
</feature>
<evidence type="ECO:0000256" key="9">
    <source>
        <dbReference type="RuleBase" id="RU362011"/>
    </source>
</evidence>
<dbReference type="GO" id="GO:0046872">
    <property type="term" value="F:metal ion binding"/>
    <property type="evidence" value="ECO:0007669"/>
    <property type="project" value="UniProtKB-KW"/>
</dbReference>
<keyword evidence="4 9" id="KW-0812">Transmembrane</keyword>
<dbReference type="SUPFAM" id="SSF158791">
    <property type="entry name" value="MgtE N-terminal domain-like"/>
    <property type="match status" value="1"/>
</dbReference>
<evidence type="ECO:0000313" key="11">
    <source>
        <dbReference type="EMBL" id="TMQ54380.1"/>
    </source>
</evidence>
<keyword evidence="8" id="KW-0129">CBS domain</keyword>
<reference evidence="11 12" key="1">
    <citation type="journal article" date="2019" name="Nat. Microbiol.">
        <title>Mediterranean grassland soil C-N compound turnover is dependent on rainfall and depth, and is mediated by genomically divergent microorganisms.</title>
        <authorList>
            <person name="Diamond S."/>
            <person name="Andeer P.F."/>
            <person name="Li Z."/>
            <person name="Crits-Christoph A."/>
            <person name="Burstein D."/>
            <person name="Anantharaman K."/>
            <person name="Lane K.R."/>
            <person name="Thomas B.C."/>
            <person name="Pan C."/>
            <person name="Northen T.R."/>
            <person name="Banfield J.F."/>
        </authorList>
    </citation>
    <scope>NUCLEOTIDE SEQUENCE [LARGE SCALE GENOMIC DNA]</scope>
    <source>
        <strain evidence="11">WS_4</strain>
    </source>
</reference>
<dbReference type="InterPro" id="IPR006668">
    <property type="entry name" value="Mg_transptr_MgtE_intracell_dom"/>
</dbReference>
<dbReference type="Pfam" id="PF00571">
    <property type="entry name" value="CBS"/>
    <property type="match status" value="2"/>
</dbReference>
<comment type="caution">
    <text evidence="11">The sequence shown here is derived from an EMBL/GenBank/DDBJ whole genome shotgun (WGS) entry which is preliminary data.</text>
</comment>
<comment type="function">
    <text evidence="9">Acts as a magnesium transporter.</text>
</comment>
<dbReference type="EMBL" id="VBOU01000074">
    <property type="protein sequence ID" value="TMQ54380.1"/>
    <property type="molecule type" value="Genomic_DNA"/>
</dbReference>
<evidence type="ECO:0000256" key="1">
    <source>
        <dbReference type="ARBA" id="ARBA00004141"/>
    </source>
</evidence>
<dbReference type="SMART" id="SM00924">
    <property type="entry name" value="MgtE_N"/>
    <property type="match status" value="1"/>
</dbReference>
<evidence type="ECO:0000256" key="4">
    <source>
        <dbReference type="ARBA" id="ARBA00022692"/>
    </source>
</evidence>
<dbReference type="SUPFAM" id="SSF161093">
    <property type="entry name" value="MgtE membrane domain-like"/>
    <property type="match status" value="1"/>
</dbReference>
<feature type="domain" description="CBS" evidence="10">
    <location>
        <begin position="121"/>
        <end position="184"/>
    </location>
</feature>